<keyword evidence="2" id="KW-0472">Membrane</keyword>
<dbReference type="Pfam" id="PF05362">
    <property type="entry name" value="Lon_C"/>
    <property type="match status" value="1"/>
</dbReference>
<keyword evidence="7" id="KW-1185">Reference proteome</keyword>
<reference evidence="4 7" key="1">
    <citation type="submission" date="2023-02" db="EMBL/GenBank/DDBJ databases">
        <title>Pathogen: clinical or host-associated sample.</title>
        <authorList>
            <person name="Hergert J."/>
            <person name="Casey R."/>
            <person name="Wagner J."/>
            <person name="Young E.L."/>
            <person name="Oakeson K.F."/>
        </authorList>
    </citation>
    <scope>NUCLEOTIDE SEQUENCE</scope>
    <source>
        <strain evidence="5 7">2022CK-00829</strain>
        <strain evidence="4">2022CK-00830</strain>
    </source>
</reference>
<proteinExistence type="inferred from homology"/>
<keyword evidence="2" id="KW-0812">Transmembrane</keyword>
<dbReference type="SUPFAM" id="SSF50156">
    <property type="entry name" value="PDZ domain-like"/>
    <property type="match status" value="1"/>
</dbReference>
<dbReference type="EMBL" id="CP118108">
    <property type="protein sequence ID" value="WDI04121.1"/>
    <property type="molecule type" value="Genomic_DNA"/>
</dbReference>
<comment type="similarity">
    <text evidence="1">Belongs to the peptidase S16 family.</text>
</comment>
<keyword evidence="2" id="KW-1133">Transmembrane helix</keyword>
<accession>A0AAX3N4D9</accession>
<feature type="active site" evidence="1">
    <location>
        <position position="246"/>
    </location>
</feature>
<feature type="transmembrane region" description="Helical" evidence="2">
    <location>
        <begin position="12"/>
        <end position="29"/>
    </location>
</feature>
<dbReference type="InterPro" id="IPR014721">
    <property type="entry name" value="Ribsml_uS5_D2-typ_fold_subgr"/>
</dbReference>
<sequence length="348" mass="37944">MSNITQKSGFRTAVYILSLAIVVYVLVYMPTPYIVTQPGTAESVKPMVSVKNGDEEEDGKFLMTTVSASYANLSLLFISAFNEHAQIGKKEERLAGRTQEEYSAEQVWFMSDSQSAAMEAAYEQADIAYDIVPEYIFVLGLSKDSLPEGDIKPQDKILSINGVPTPDNTVLAQQLENKQVGDMVELQLDRKGETITSELKLVPIKDSETGKTRPGLGVMIGTLQTVQPKDSAHQITFTNTEIGGPSAGLMFTLEIYNQLTPGDLTKGHIIAGTGTINKEGTVGPIGGVVHKIVAADREDAEIFFVPEANYEEAKKKAESIKTDMLLVPVETAEDALDYIEKLNVKTEV</sequence>
<dbReference type="GO" id="GO:0004176">
    <property type="term" value="F:ATP-dependent peptidase activity"/>
    <property type="evidence" value="ECO:0007669"/>
    <property type="project" value="UniProtKB-UniRule"/>
</dbReference>
<dbReference type="NCBIfam" id="NF041438">
    <property type="entry name" value="SepM_fam_S16"/>
    <property type="match status" value="1"/>
</dbReference>
<dbReference type="Proteomes" id="UP001220962">
    <property type="component" value="Chromosome"/>
</dbReference>
<dbReference type="GO" id="GO:0005524">
    <property type="term" value="F:ATP binding"/>
    <property type="evidence" value="ECO:0007669"/>
    <property type="project" value="InterPro"/>
</dbReference>
<dbReference type="InterPro" id="IPR027065">
    <property type="entry name" value="Lon_Prtase"/>
</dbReference>
<dbReference type="GO" id="GO:0030163">
    <property type="term" value="P:protein catabolic process"/>
    <property type="evidence" value="ECO:0007669"/>
    <property type="project" value="InterPro"/>
</dbReference>
<keyword evidence="1 4" id="KW-0378">Hydrolase</keyword>
<organism evidence="4 6">
    <name type="scientific">Paenibacillus urinalis</name>
    <dbReference type="NCBI Taxonomy" id="521520"/>
    <lineage>
        <taxon>Bacteria</taxon>
        <taxon>Bacillati</taxon>
        <taxon>Bacillota</taxon>
        <taxon>Bacilli</taxon>
        <taxon>Bacillales</taxon>
        <taxon>Paenibacillaceae</taxon>
        <taxon>Paenibacillus</taxon>
    </lineage>
</organism>
<protein>
    <recommendedName>
        <fullName evidence="1">endopeptidase La</fullName>
        <ecNumber evidence="1">3.4.21.53</ecNumber>
    </recommendedName>
</protein>
<evidence type="ECO:0000313" key="4">
    <source>
        <dbReference type="EMBL" id="WDH84437.1"/>
    </source>
</evidence>
<dbReference type="EC" id="3.4.21.53" evidence="1"/>
<gene>
    <name evidence="4" type="ORF">PUW23_09595</name>
    <name evidence="5" type="ORF">PUW25_09290</name>
</gene>
<dbReference type="AlphaFoldDB" id="A0AAX3N4D9"/>
<dbReference type="EMBL" id="CP118101">
    <property type="protein sequence ID" value="WDH84437.1"/>
    <property type="molecule type" value="Genomic_DNA"/>
</dbReference>
<evidence type="ECO:0000259" key="3">
    <source>
        <dbReference type="PROSITE" id="PS51786"/>
    </source>
</evidence>
<feature type="active site" evidence="1">
    <location>
        <position position="291"/>
    </location>
</feature>
<dbReference type="GO" id="GO:0004252">
    <property type="term" value="F:serine-type endopeptidase activity"/>
    <property type="evidence" value="ECO:0007669"/>
    <property type="project" value="UniProtKB-UniRule"/>
</dbReference>
<evidence type="ECO:0000256" key="1">
    <source>
        <dbReference type="PROSITE-ProRule" id="PRU01122"/>
    </source>
</evidence>
<keyword evidence="1 4" id="KW-0645">Protease</keyword>
<dbReference type="Gene3D" id="3.30.230.10">
    <property type="match status" value="1"/>
</dbReference>
<dbReference type="InterPro" id="IPR008269">
    <property type="entry name" value="Lon_proteolytic"/>
</dbReference>
<feature type="domain" description="Lon proteolytic" evidence="3">
    <location>
        <begin position="240"/>
        <end position="342"/>
    </location>
</feature>
<keyword evidence="1" id="KW-0720">Serine protease</keyword>
<dbReference type="SUPFAM" id="SSF54211">
    <property type="entry name" value="Ribosomal protein S5 domain 2-like"/>
    <property type="match status" value="1"/>
</dbReference>
<dbReference type="Pfam" id="PF13180">
    <property type="entry name" value="PDZ_2"/>
    <property type="match status" value="1"/>
</dbReference>
<evidence type="ECO:0000313" key="7">
    <source>
        <dbReference type="Proteomes" id="UP001221519"/>
    </source>
</evidence>
<dbReference type="InterPro" id="IPR020568">
    <property type="entry name" value="Ribosomal_Su5_D2-typ_SF"/>
</dbReference>
<dbReference type="InterPro" id="IPR036034">
    <property type="entry name" value="PDZ_sf"/>
</dbReference>
<evidence type="ECO:0000313" key="5">
    <source>
        <dbReference type="EMBL" id="WDI04121.1"/>
    </source>
</evidence>
<comment type="catalytic activity">
    <reaction evidence="1">
        <text>Hydrolysis of proteins in presence of ATP.</text>
        <dbReference type="EC" id="3.4.21.53"/>
    </reaction>
</comment>
<dbReference type="GO" id="GO:0006508">
    <property type="term" value="P:proteolysis"/>
    <property type="evidence" value="ECO:0007669"/>
    <property type="project" value="UniProtKB-KW"/>
</dbReference>
<dbReference type="Proteomes" id="UP001221519">
    <property type="component" value="Chromosome"/>
</dbReference>
<dbReference type="PANTHER" id="PTHR10046">
    <property type="entry name" value="ATP DEPENDENT LON PROTEASE FAMILY MEMBER"/>
    <property type="match status" value="1"/>
</dbReference>
<name>A0AAX3N4D9_9BACL</name>
<evidence type="ECO:0000313" key="6">
    <source>
        <dbReference type="Proteomes" id="UP001220962"/>
    </source>
</evidence>
<dbReference type="RefSeq" id="WP_047909767.1">
    <property type="nucleotide sequence ID" value="NZ_CP118101.1"/>
</dbReference>
<dbReference type="PROSITE" id="PS51786">
    <property type="entry name" value="LON_PROTEOLYTIC"/>
    <property type="match status" value="1"/>
</dbReference>
<evidence type="ECO:0000256" key="2">
    <source>
        <dbReference type="SAM" id="Phobius"/>
    </source>
</evidence>
<dbReference type="InterPro" id="IPR001478">
    <property type="entry name" value="PDZ"/>
</dbReference>